<accession>A0A6J1BQ21</accession>
<proteinExistence type="predicted"/>
<keyword evidence="2" id="KW-1185">Reference proteome</keyword>
<reference evidence="3" key="1">
    <citation type="submission" date="2025-08" db="UniProtKB">
        <authorList>
            <consortium name="RefSeq"/>
        </authorList>
    </citation>
    <scope>IDENTIFICATION</scope>
    <source>
        <strain evidence="3">OHB3-1</strain>
    </source>
</reference>
<dbReference type="AlphaFoldDB" id="A0A6J1BQ21"/>
<dbReference type="Proteomes" id="UP000504603">
    <property type="component" value="Unplaced"/>
</dbReference>
<name>A0A6J1BQ21_MOMCH</name>
<protein>
    <submittedName>
        <fullName evidence="3">UPF0481 protein At3g47200-like</fullName>
    </submittedName>
</protein>
<evidence type="ECO:0000313" key="2">
    <source>
        <dbReference type="Proteomes" id="UP000504603"/>
    </source>
</evidence>
<dbReference type="KEGG" id="mcha:111004765"/>
<evidence type="ECO:0000256" key="1">
    <source>
        <dbReference type="SAM" id="Phobius"/>
    </source>
</evidence>
<dbReference type="InterPro" id="IPR004158">
    <property type="entry name" value="DUF247_pln"/>
</dbReference>
<sequence>MELDKIGNVPAALFEMKPEAYIPQFIFIGHPDPTVEHFVSGNNDKIMKGCFVGKFSSVAKVELNEIIGRVIGWEQTARDCYLFIGRRKLDTVQFVKFLVMDGCFVVMYMLVSVFPEFQDIDTSSFFWRFNDAVFRDLLLFQNQLPFFLLRSLYDLCVSNNQTILGNTSFIQLTHQFFIDREGIGYLGKDFRVEEDKLEVKHLIHFLSCYMNFPHQDDSSKSLDGTPLMVSVWPPTATELYDYGISFEKKSHYSQKMFDERTGILRVPHIIINETFESTMRNIIAYEYTIRKSPGVSNFLMFMRFLLNSDNDVNLLIKEGIIHNHLESAKEVTKLFQDLCKNVVAERNLYNYECQKMRKYCKHRRHRWMASLKHDYFNTPWALISFIAAVVLLLLTLMRAVVAVLSMPKPK</sequence>
<keyword evidence="1" id="KW-1133">Transmembrane helix</keyword>
<dbReference type="OrthoDB" id="1896044at2759"/>
<dbReference type="PANTHER" id="PTHR31170">
    <property type="entry name" value="BNAC04G53230D PROTEIN"/>
    <property type="match status" value="1"/>
</dbReference>
<dbReference type="Pfam" id="PF03140">
    <property type="entry name" value="DUF247"/>
    <property type="match status" value="1"/>
</dbReference>
<feature type="transmembrane region" description="Helical" evidence="1">
    <location>
        <begin position="380"/>
        <end position="404"/>
    </location>
</feature>
<evidence type="ECO:0000313" key="3">
    <source>
        <dbReference type="RefSeq" id="XP_022131636.1"/>
    </source>
</evidence>
<keyword evidence="1" id="KW-0472">Membrane</keyword>
<dbReference type="GeneID" id="111004765"/>
<organism evidence="2 3">
    <name type="scientific">Momordica charantia</name>
    <name type="common">Bitter gourd</name>
    <name type="synonym">Balsam pear</name>
    <dbReference type="NCBI Taxonomy" id="3673"/>
    <lineage>
        <taxon>Eukaryota</taxon>
        <taxon>Viridiplantae</taxon>
        <taxon>Streptophyta</taxon>
        <taxon>Embryophyta</taxon>
        <taxon>Tracheophyta</taxon>
        <taxon>Spermatophyta</taxon>
        <taxon>Magnoliopsida</taxon>
        <taxon>eudicotyledons</taxon>
        <taxon>Gunneridae</taxon>
        <taxon>Pentapetalae</taxon>
        <taxon>rosids</taxon>
        <taxon>fabids</taxon>
        <taxon>Cucurbitales</taxon>
        <taxon>Cucurbitaceae</taxon>
        <taxon>Momordiceae</taxon>
        <taxon>Momordica</taxon>
    </lineage>
</organism>
<dbReference type="PANTHER" id="PTHR31170:SF25">
    <property type="entry name" value="BNAA09G04570D PROTEIN"/>
    <property type="match status" value="1"/>
</dbReference>
<dbReference type="RefSeq" id="XP_022131636.1">
    <property type="nucleotide sequence ID" value="XM_022275944.1"/>
</dbReference>
<gene>
    <name evidence="3" type="primary">LOC111004765</name>
</gene>
<keyword evidence="1" id="KW-0812">Transmembrane</keyword>